<dbReference type="GO" id="GO:0003676">
    <property type="term" value="F:nucleic acid binding"/>
    <property type="evidence" value="ECO:0007669"/>
    <property type="project" value="InterPro"/>
</dbReference>
<accession>A0A0B6ZN96</accession>
<organism evidence="4">
    <name type="scientific">Arion vulgaris</name>
    <dbReference type="NCBI Taxonomy" id="1028688"/>
    <lineage>
        <taxon>Eukaryota</taxon>
        <taxon>Metazoa</taxon>
        <taxon>Spiralia</taxon>
        <taxon>Lophotrochozoa</taxon>
        <taxon>Mollusca</taxon>
        <taxon>Gastropoda</taxon>
        <taxon>Heterobranchia</taxon>
        <taxon>Euthyneura</taxon>
        <taxon>Panpulmonata</taxon>
        <taxon>Eupulmonata</taxon>
        <taxon>Stylommatophora</taxon>
        <taxon>Helicina</taxon>
        <taxon>Arionoidea</taxon>
        <taxon>Arionidae</taxon>
        <taxon>Arion</taxon>
    </lineage>
</organism>
<sequence length="546" mass="63525">MMFQWTSMSMNCLKLQRFNFLDTSGDCWMIYPVKLLRIQRYLSSHSYKLSSDKLQHSFNLENQKSPQRCVKIENNAFQELDNMLSYSQKETSSWNTKKVTRDCVNNMSLCSRWSLRSFRYNFDARKSVQQTGTLLLSLSRTPSSHCLRSFSILCSDHSQRIFFLRESSAVSSGLCFSFGSTQGLKETVRFYRGRMRPQETGKESQEFDDSSGSEGEMSYRLPPTRKKEDQYKSCHVGQESTDVTVKEAADKDVTIQRKPVDMMTLPELSRASFNIVPYVKRSVTLQNLVRIGVNLDKVQRVAGMAEHLIKSNFDKDIVPYLKILIRVGVRADKIGYVFTVNPLLLKEPVEDLEQRIGYLLHKKFTLAEIADIIMAAPVTLLMNPVMLDDKLGYLQTVFNLTDHEVRNVVKLFPKILPYKKQLLMDVRFHILEFIGFDKVELKQLILKDPKIFASEKEDLVNNFDYLHNYMQLSHQQILVCPKIMRTRLHVFKNRHLFLMSLDRAQYDPCKENFVSLQALAYCMDDEFCQNVAKCNVNDFYDFCKTL</sequence>
<protein>
    <recommendedName>
        <fullName evidence="7">Transcription termination factor 3, mitochondrial</fullName>
    </recommendedName>
</protein>
<evidence type="ECO:0000256" key="1">
    <source>
        <dbReference type="ARBA" id="ARBA00007692"/>
    </source>
</evidence>
<feature type="compositionally biased region" description="Basic and acidic residues" evidence="3">
    <location>
        <begin position="196"/>
        <end position="205"/>
    </location>
</feature>
<dbReference type="InterPro" id="IPR038538">
    <property type="entry name" value="MTERF_sf"/>
</dbReference>
<proteinExistence type="inferred from homology"/>
<evidence type="ECO:0000256" key="2">
    <source>
        <dbReference type="ARBA" id="ARBA00022946"/>
    </source>
</evidence>
<dbReference type="EMBL" id="HACG01023259">
    <property type="protein sequence ID" value="CEK70124.1"/>
    <property type="molecule type" value="Transcribed_RNA"/>
</dbReference>
<evidence type="ECO:0008006" key="7">
    <source>
        <dbReference type="Google" id="ProtNLM"/>
    </source>
</evidence>
<evidence type="ECO:0000313" key="4">
    <source>
        <dbReference type="EMBL" id="CEK70124.1"/>
    </source>
</evidence>
<gene>
    <name evidence="4" type="primary">ORF72927</name>
    <name evidence="5" type="synonym">ORF72928</name>
    <name evidence="6" type="synonym">ORF72929</name>
</gene>
<dbReference type="Pfam" id="PF02536">
    <property type="entry name" value="mTERF"/>
    <property type="match status" value="1"/>
</dbReference>
<name>A0A0B6ZN96_9EUPU</name>
<comment type="similarity">
    <text evidence="1">Belongs to the mTERF family.</text>
</comment>
<reference evidence="4" key="1">
    <citation type="submission" date="2014-12" db="EMBL/GenBank/DDBJ databases">
        <title>Insight into the proteome of Arion vulgaris.</title>
        <authorList>
            <person name="Aradska J."/>
            <person name="Bulat T."/>
            <person name="Smidak R."/>
            <person name="Sarate P."/>
            <person name="Gangsoo J."/>
            <person name="Sialana F."/>
            <person name="Bilban M."/>
            <person name="Lubec G."/>
        </authorList>
    </citation>
    <scope>NUCLEOTIDE SEQUENCE</scope>
    <source>
        <tissue evidence="4">Skin</tissue>
    </source>
</reference>
<dbReference type="AlphaFoldDB" id="A0A0B6ZN96"/>
<evidence type="ECO:0000313" key="5">
    <source>
        <dbReference type="EMBL" id="CEK70125.1"/>
    </source>
</evidence>
<dbReference type="Gene3D" id="1.25.70.10">
    <property type="entry name" value="Transcription termination factor 3, mitochondrial"/>
    <property type="match status" value="1"/>
</dbReference>
<dbReference type="EMBL" id="HACG01023261">
    <property type="protein sequence ID" value="CEK70126.1"/>
    <property type="molecule type" value="Transcribed_RNA"/>
</dbReference>
<evidence type="ECO:0000313" key="6">
    <source>
        <dbReference type="EMBL" id="CEK70126.1"/>
    </source>
</evidence>
<dbReference type="SMART" id="SM00733">
    <property type="entry name" value="Mterf"/>
    <property type="match status" value="5"/>
</dbReference>
<dbReference type="InterPro" id="IPR003690">
    <property type="entry name" value="MTERF"/>
</dbReference>
<feature type="region of interest" description="Disordered" evidence="3">
    <location>
        <begin position="194"/>
        <end position="233"/>
    </location>
</feature>
<evidence type="ECO:0000256" key="3">
    <source>
        <dbReference type="SAM" id="MobiDB-lite"/>
    </source>
</evidence>
<dbReference type="EMBL" id="HACG01023260">
    <property type="protein sequence ID" value="CEK70125.1"/>
    <property type="molecule type" value="Transcribed_RNA"/>
</dbReference>
<keyword evidence="2" id="KW-0809">Transit peptide</keyword>